<sequence>MGPIGLLYVGAVLFINGLMLLGKVEGRAAALLNLFVGALQVVTPTVLILTAAGNPQQLLNASGLYLFGFTYLYVGIGLLGNFDTTGVGYFSLFVSIAALGYAYANFQVLRDPPFGVIWLYWSFLWFLFFVLLGLKRERITTYTGWVTAIQGWVTAAIPAFLILTGYWRATAVTAIVLAVFGVVVFAALWPMTRRGPAPADAPRPGEETVSGRYDE</sequence>
<feature type="region of interest" description="Disordered" evidence="8">
    <location>
        <begin position="195"/>
        <end position="215"/>
    </location>
</feature>
<dbReference type="EMBL" id="FNKK01000002">
    <property type="protein sequence ID" value="SDR15423.1"/>
    <property type="molecule type" value="Genomic_DNA"/>
</dbReference>
<keyword evidence="6 9" id="KW-1133">Transmembrane helix</keyword>
<evidence type="ECO:0000256" key="7">
    <source>
        <dbReference type="ARBA" id="ARBA00023136"/>
    </source>
</evidence>
<dbReference type="Pfam" id="PF02293">
    <property type="entry name" value="AmiS_UreI"/>
    <property type="match status" value="1"/>
</dbReference>
<keyword evidence="11" id="KW-1185">Reference proteome</keyword>
<dbReference type="STRING" id="35622.SAMN04489764_3749"/>
<dbReference type="Gene3D" id="1.25.40.600">
    <property type="match status" value="1"/>
</dbReference>
<name>A0A1H1GQR3_9ACTN</name>
<comment type="similarity">
    <text evidence="2">Belongs to the AmiS/UreI family.</text>
</comment>
<dbReference type="RefSeq" id="WP_093260547.1">
    <property type="nucleotide sequence ID" value="NZ_FNKK01000002.1"/>
</dbReference>
<feature type="transmembrane region" description="Helical" evidence="9">
    <location>
        <begin position="116"/>
        <end position="134"/>
    </location>
</feature>
<dbReference type="Proteomes" id="UP000217103">
    <property type="component" value="Unassembled WGS sequence"/>
</dbReference>
<dbReference type="GO" id="GO:0005886">
    <property type="term" value="C:plasma membrane"/>
    <property type="evidence" value="ECO:0007669"/>
    <property type="project" value="UniProtKB-SubCell"/>
</dbReference>
<gene>
    <name evidence="10" type="ORF">SAMN04489764_3749</name>
</gene>
<keyword evidence="7 9" id="KW-0472">Membrane</keyword>
<evidence type="ECO:0000313" key="10">
    <source>
        <dbReference type="EMBL" id="SDR15423.1"/>
    </source>
</evidence>
<evidence type="ECO:0000256" key="3">
    <source>
        <dbReference type="ARBA" id="ARBA00022448"/>
    </source>
</evidence>
<feature type="transmembrane region" description="Helical" evidence="9">
    <location>
        <begin position="86"/>
        <end position="104"/>
    </location>
</feature>
<dbReference type="AlphaFoldDB" id="A0A1H1GQR3"/>
<organism evidence="10 11">
    <name type="scientific">Thermostaphylospora chromogena</name>
    <dbReference type="NCBI Taxonomy" id="35622"/>
    <lineage>
        <taxon>Bacteria</taxon>
        <taxon>Bacillati</taxon>
        <taxon>Actinomycetota</taxon>
        <taxon>Actinomycetes</taxon>
        <taxon>Streptosporangiales</taxon>
        <taxon>Thermomonosporaceae</taxon>
        <taxon>Thermostaphylospora</taxon>
    </lineage>
</organism>
<accession>A0A1H1GQR3</accession>
<evidence type="ECO:0000256" key="1">
    <source>
        <dbReference type="ARBA" id="ARBA00004651"/>
    </source>
</evidence>
<keyword evidence="3" id="KW-0813">Transport</keyword>
<evidence type="ECO:0000256" key="4">
    <source>
        <dbReference type="ARBA" id="ARBA00022475"/>
    </source>
</evidence>
<feature type="transmembrane region" description="Helical" evidence="9">
    <location>
        <begin position="169"/>
        <end position="189"/>
    </location>
</feature>
<proteinExistence type="inferred from homology"/>
<evidence type="ECO:0000256" key="5">
    <source>
        <dbReference type="ARBA" id="ARBA00022692"/>
    </source>
</evidence>
<protein>
    <submittedName>
        <fullName evidence="10">AmiS/UreI family transporter</fullName>
    </submittedName>
</protein>
<reference evidence="10 11" key="1">
    <citation type="submission" date="2016-10" db="EMBL/GenBank/DDBJ databases">
        <authorList>
            <person name="de Groot N.N."/>
        </authorList>
    </citation>
    <scope>NUCLEOTIDE SEQUENCE [LARGE SCALE GENOMIC DNA]</scope>
    <source>
        <strain evidence="10 11">DSM 43794</strain>
    </source>
</reference>
<feature type="transmembrane region" description="Helical" evidence="9">
    <location>
        <begin position="31"/>
        <end position="52"/>
    </location>
</feature>
<dbReference type="CDD" id="cd13429">
    <property type="entry name" value="UreI_AmiS_like_2"/>
    <property type="match status" value="1"/>
</dbReference>
<feature type="transmembrane region" description="Helical" evidence="9">
    <location>
        <begin position="58"/>
        <end position="79"/>
    </location>
</feature>
<feature type="transmembrane region" description="Helical" evidence="9">
    <location>
        <begin position="141"/>
        <end position="163"/>
    </location>
</feature>
<keyword evidence="4" id="KW-1003">Cell membrane</keyword>
<evidence type="ECO:0000256" key="9">
    <source>
        <dbReference type="SAM" id="Phobius"/>
    </source>
</evidence>
<evidence type="ECO:0000313" key="11">
    <source>
        <dbReference type="Proteomes" id="UP000217103"/>
    </source>
</evidence>
<feature type="transmembrane region" description="Helical" evidence="9">
    <location>
        <begin position="6"/>
        <end position="24"/>
    </location>
</feature>
<dbReference type="OrthoDB" id="6636366at2"/>
<evidence type="ECO:0000256" key="8">
    <source>
        <dbReference type="SAM" id="MobiDB-lite"/>
    </source>
</evidence>
<dbReference type="InterPro" id="IPR038523">
    <property type="entry name" value="AmiSUreI_transpt_sf"/>
</dbReference>
<comment type="subcellular location">
    <subcellularLocation>
        <location evidence="1">Cell membrane</location>
        <topology evidence="1">Multi-pass membrane protein</topology>
    </subcellularLocation>
</comment>
<keyword evidence="5 9" id="KW-0812">Transmembrane</keyword>
<evidence type="ECO:0000256" key="2">
    <source>
        <dbReference type="ARBA" id="ARBA00010068"/>
    </source>
</evidence>
<dbReference type="InterPro" id="IPR003211">
    <property type="entry name" value="AmiSUreI_transpt"/>
</dbReference>
<evidence type="ECO:0000256" key="6">
    <source>
        <dbReference type="ARBA" id="ARBA00022989"/>
    </source>
</evidence>